<evidence type="ECO:0000313" key="4">
    <source>
        <dbReference type="Proteomes" id="UP000266327"/>
    </source>
</evidence>
<sequence length="308" mass="33728">MPLDDATTAFIAQVSQARPRPLTEMAPDEVRLGTARLRALYGTGPGMQRTEDVRVGEGEHAFDVRVLVPNQAPSGVILYFHGGGWVTGDIDDFDVLGRKVAERTGCAVLLVNYRLAPEHRFPAAVNDACAALHWADANIEAIAGRQVPLVLLGDSAGGNLAAVAAHRARDAGLSVAMQVLLYPVTDSDFNRPTYTDPKNQLLLNRASMVWFWDHYLPDACMRLQPDASPLRSTNFQVLPPTLILTAEFDPLREEGEAYAAKLVAAGVPVEFERYAGQMHGFFSMVNVLPGSERAINHVARFIRERLSR</sequence>
<dbReference type="Proteomes" id="UP000266327">
    <property type="component" value="Unassembled WGS sequence"/>
</dbReference>
<evidence type="ECO:0000256" key="1">
    <source>
        <dbReference type="ARBA" id="ARBA00022801"/>
    </source>
</evidence>
<dbReference type="Pfam" id="PF07859">
    <property type="entry name" value="Abhydrolase_3"/>
    <property type="match status" value="1"/>
</dbReference>
<evidence type="ECO:0000313" key="3">
    <source>
        <dbReference type="EMBL" id="RJG04186.1"/>
    </source>
</evidence>
<dbReference type="OrthoDB" id="9794445at2"/>
<dbReference type="PANTHER" id="PTHR48081:SF8">
    <property type="entry name" value="ALPHA_BETA HYDROLASE FOLD-3 DOMAIN-CONTAINING PROTEIN-RELATED"/>
    <property type="match status" value="1"/>
</dbReference>
<evidence type="ECO:0000259" key="2">
    <source>
        <dbReference type="Pfam" id="PF07859"/>
    </source>
</evidence>
<dbReference type="RefSeq" id="WP_119787664.1">
    <property type="nucleotide sequence ID" value="NZ_QYUQ01000002.1"/>
</dbReference>
<organism evidence="3 4">
    <name type="scientific">Noviherbaspirillum sedimenti</name>
    <dbReference type="NCBI Taxonomy" id="2320865"/>
    <lineage>
        <taxon>Bacteria</taxon>
        <taxon>Pseudomonadati</taxon>
        <taxon>Pseudomonadota</taxon>
        <taxon>Betaproteobacteria</taxon>
        <taxon>Burkholderiales</taxon>
        <taxon>Oxalobacteraceae</taxon>
        <taxon>Noviherbaspirillum</taxon>
    </lineage>
</organism>
<proteinExistence type="predicted"/>
<comment type="caution">
    <text evidence="3">The sequence shown here is derived from an EMBL/GenBank/DDBJ whole genome shotgun (WGS) entry which is preliminary data.</text>
</comment>
<dbReference type="Gene3D" id="3.40.50.1820">
    <property type="entry name" value="alpha/beta hydrolase"/>
    <property type="match status" value="1"/>
</dbReference>
<dbReference type="InterPro" id="IPR050300">
    <property type="entry name" value="GDXG_lipolytic_enzyme"/>
</dbReference>
<protein>
    <submittedName>
        <fullName evidence="3">Alpha/beta hydrolase</fullName>
    </submittedName>
</protein>
<dbReference type="EMBL" id="QYUQ01000002">
    <property type="protein sequence ID" value="RJG04186.1"/>
    <property type="molecule type" value="Genomic_DNA"/>
</dbReference>
<dbReference type="SUPFAM" id="SSF53474">
    <property type="entry name" value="alpha/beta-Hydrolases"/>
    <property type="match status" value="1"/>
</dbReference>
<name>A0A3A3GPC7_9BURK</name>
<dbReference type="InterPro" id="IPR029058">
    <property type="entry name" value="AB_hydrolase_fold"/>
</dbReference>
<reference evidence="4" key="1">
    <citation type="submission" date="2018-09" db="EMBL/GenBank/DDBJ databases">
        <authorList>
            <person name="Zhu H."/>
        </authorList>
    </citation>
    <scope>NUCLEOTIDE SEQUENCE [LARGE SCALE GENOMIC DNA]</scope>
    <source>
        <strain evidence="4">K1S02-23</strain>
    </source>
</reference>
<dbReference type="PANTHER" id="PTHR48081">
    <property type="entry name" value="AB HYDROLASE SUPERFAMILY PROTEIN C4A8.06C"/>
    <property type="match status" value="1"/>
</dbReference>
<gene>
    <name evidence="3" type="ORF">D3878_02880</name>
</gene>
<feature type="domain" description="Alpha/beta hydrolase fold-3" evidence="2">
    <location>
        <begin position="77"/>
        <end position="282"/>
    </location>
</feature>
<dbReference type="InterPro" id="IPR013094">
    <property type="entry name" value="AB_hydrolase_3"/>
</dbReference>
<keyword evidence="4" id="KW-1185">Reference proteome</keyword>
<accession>A0A3A3GPC7</accession>
<keyword evidence="1 3" id="KW-0378">Hydrolase</keyword>
<dbReference type="GO" id="GO:0016787">
    <property type="term" value="F:hydrolase activity"/>
    <property type="evidence" value="ECO:0007669"/>
    <property type="project" value="UniProtKB-KW"/>
</dbReference>
<dbReference type="AlphaFoldDB" id="A0A3A3GPC7"/>